<evidence type="ECO:0000313" key="8">
    <source>
        <dbReference type="Proteomes" id="UP000003676"/>
    </source>
</evidence>
<dbReference type="GO" id="GO:0009253">
    <property type="term" value="P:peptidoglycan catabolic process"/>
    <property type="evidence" value="ECO:0007669"/>
    <property type="project" value="TreeGrafter"/>
</dbReference>
<dbReference type="PANTHER" id="PTHR30124:SF0">
    <property type="entry name" value="MEMBRANE-BOUND LYTIC MUREIN TRANSGLYCOSYLASE A"/>
    <property type="match status" value="1"/>
</dbReference>
<dbReference type="GO" id="GO:0008933">
    <property type="term" value="F:peptidoglycan lytic transglycosylase activity"/>
    <property type="evidence" value="ECO:0007669"/>
    <property type="project" value="TreeGrafter"/>
</dbReference>
<dbReference type="Proteomes" id="UP000003676">
    <property type="component" value="Unassembled WGS sequence"/>
</dbReference>
<evidence type="ECO:0000259" key="6">
    <source>
        <dbReference type="SMART" id="SM00925"/>
    </source>
</evidence>
<dbReference type="PANTHER" id="PTHR30124">
    <property type="entry name" value="MEMBRANE-BOUND LYTIC MUREIN TRANSGLYCOSYLASE A"/>
    <property type="match status" value="1"/>
</dbReference>
<dbReference type="Pfam" id="PF03562">
    <property type="entry name" value="MltA"/>
    <property type="match status" value="1"/>
</dbReference>
<gene>
    <name evidence="7" type="ORF">DESPIG_01603</name>
</gene>
<dbReference type="InterPro" id="IPR010611">
    <property type="entry name" value="3D_dom"/>
</dbReference>
<dbReference type="InterPro" id="IPR005300">
    <property type="entry name" value="MltA_B"/>
</dbReference>
<dbReference type="Gene3D" id="2.40.240.50">
    <property type="entry name" value="Barwin-like endoglucanases"/>
    <property type="match status" value="1"/>
</dbReference>
<dbReference type="OrthoDB" id="9783686at2"/>
<dbReference type="Pfam" id="PF06725">
    <property type="entry name" value="3D"/>
    <property type="match status" value="1"/>
</dbReference>
<dbReference type="Gene3D" id="2.40.40.10">
    <property type="entry name" value="RlpA-like domain"/>
    <property type="match status" value="1"/>
</dbReference>
<dbReference type="InterPro" id="IPR026044">
    <property type="entry name" value="MltA"/>
</dbReference>
<dbReference type="eggNOG" id="COG2821">
    <property type="taxonomic scope" value="Bacteria"/>
</dbReference>
<comment type="caution">
    <text evidence="7">The sequence shown here is derived from an EMBL/GenBank/DDBJ whole genome shotgun (WGS) entry which is preliminary data.</text>
</comment>
<protein>
    <recommendedName>
        <fullName evidence="2">peptidoglycan lytic exotransglycosylase</fullName>
        <ecNumber evidence="2">4.2.2.n1</ecNumber>
    </recommendedName>
    <alternativeName>
        <fullName evidence="5">Murein hydrolase A</fullName>
    </alternativeName>
</protein>
<dbReference type="InterPro" id="IPR036908">
    <property type="entry name" value="RlpA-like_sf"/>
</dbReference>
<evidence type="ECO:0000313" key="7">
    <source>
        <dbReference type="EMBL" id="EEB33541.1"/>
    </source>
</evidence>
<reference evidence="7 8" key="1">
    <citation type="submission" date="2008-10" db="EMBL/GenBank/DDBJ databases">
        <title>Draft genome sequence of Desulvovibrio piger (ATCC 29098).</title>
        <authorList>
            <person name="Sudarsanam P."/>
            <person name="Ley R."/>
            <person name="Guruge J."/>
            <person name="Turnbaugh P.J."/>
            <person name="Mahowald M."/>
            <person name="Liep D."/>
            <person name="Gordon J."/>
        </authorList>
    </citation>
    <scope>NUCLEOTIDE SEQUENCE [LARGE SCALE GENOMIC DNA]</scope>
    <source>
        <strain evidence="7 8">ATCC 29098</strain>
    </source>
</reference>
<dbReference type="CDD" id="cd14668">
    <property type="entry name" value="mlta_B"/>
    <property type="match status" value="1"/>
</dbReference>
<accession>B6WU46</accession>
<dbReference type="AlphaFoldDB" id="B6WU46"/>
<proteinExistence type="predicted"/>
<evidence type="ECO:0000256" key="3">
    <source>
        <dbReference type="ARBA" id="ARBA00023239"/>
    </source>
</evidence>
<dbReference type="EMBL" id="ABXU01000040">
    <property type="protein sequence ID" value="EEB33541.1"/>
    <property type="molecule type" value="Genomic_DNA"/>
</dbReference>
<comment type="catalytic activity">
    <reaction evidence="1">
        <text>Exolytic cleavage of the (1-&gt;4)-beta-glycosidic linkage between N-acetylmuramic acid (MurNAc) and N-acetylglucosamine (GlcNAc) residues in peptidoglycan, from either the reducing or the non-reducing ends of the peptidoglycan chains, with concomitant formation of a 1,6-anhydrobond in the MurNAc residue.</text>
        <dbReference type="EC" id="4.2.2.n1"/>
    </reaction>
</comment>
<organism evidence="7 8">
    <name type="scientific">Desulfovibrio piger ATCC 29098</name>
    <dbReference type="NCBI Taxonomy" id="411464"/>
    <lineage>
        <taxon>Bacteria</taxon>
        <taxon>Pseudomonadati</taxon>
        <taxon>Thermodesulfobacteriota</taxon>
        <taxon>Desulfovibrionia</taxon>
        <taxon>Desulfovibrionales</taxon>
        <taxon>Desulfovibrionaceae</taxon>
        <taxon>Desulfovibrio</taxon>
    </lineage>
</organism>
<reference evidence="7 8" key="2">
    <citation type="submission" date="2008-10" db="EMBL/GenBank/DDBJ databases">
        <authorList>
            <person name="Fulton L."/>
            <person name="Clifton S."/>
            <person name="Fulton B."/>
            <person name="Xu J."/>
            <person name="Minx P."/>
            <person name="Pepin K.H."/>
            <person name="Johnson M."/>
            <person name="Bhonagiri V."/>
            <person name="Nash W.E."/>
            <person name="Mardis E.R."/>
            <person name="Wilson R.K."/>
        </authorList>
    </citation>
    <scope>NUCLEOTIDE SEQUENCE [LARGE SCALE GENOMIC DNA]</scope>
    <source>
        <strain evidence="7 8">ATCC 29098</strain>
    </source>
</reference>
<evidence type="ECO:0000256" key="2">
    <source>
        <dbReference type="ARBA" id="ARBA00012587"/>
    </source>
</evidence>
<dbReference type="GO" id="GO:0071555">
    <property type="term" value="P:cell wall organization"/>
    <property type="evidence" value="ECO:0007669"/>
    <property type="project" value="UniProtKB-KW"/>
</dbReference>
<dbReference type="GO" id="GO:0009254">
    <property type="term" value="P:peptidoglycan turnover"/>
    <property type="evidence" value="ECO:0007669"/>
    <property type="project" value="InterPro"/>
</dbReference>
<evidence type="ECO:0000256" key="1">
    <source>
        <dbReference type="ARBA" id="ARBA00001420"/>
    </source>
</evidence>
<dbReference type="GO" id="GO:0004553">
    <property type="term" value="F:hydrolase activity, hydrolyzing O-glycosyl compounds"/>
    <property type="evidence" value="ECO:0007669"/>
    <property type="project" value="InterPro"/>
</dbReference>
<evidence type="ECO:0000256" key="5">
    <source>
        <dbReference type="ARBA" id="ARBA00030918"/>
    </source>
</evidence>
<dbReference type="PROSITE" id="PS51257">
    <property type="entry name" value="PROKAR_LIPOPROTEIN"/>
    <property type="match status" value="1"/>
</dbReference>
<dbReference type="CDD" id="cd14485">
    <property type="entry name" value="mltA_like_LT_A"/>
    <property type="match status" value="1"/>
</dbReference>
<dbReference type="GO" id="GO:0019867">
    <property type="term" value="C:outer membrane"/>
    <property type="evidence" value="ECO:0007669"/>
    <property type="project" value="InterPro"/>
</dbReference>
<feature type="domain" description="Lytic transglycosylase MltA" evidence="6">
    <location>
        <begin position="149"/>
        <end position="287"/>
    </location>
</feature>
<dbReference type="RefSeq" id="WP_006006488.1">
    <property type="nucleotide sequence ID" value="NZ_DS996357.1"/>
</dbReference>
<dbReference type="PIRSF" id="PIRSF019422">
    <property type="entry name" value="MltA"/>
    <property type="match status" value="1"/>
</dbReference>
<name>B6WU46_9BACT</name>
<evidence type="ECO:0000256" key="4">
    <source>
        <dbReference type="ARBA" id="ARBA00023316"/>
    </source>
</evidence>
<dbReference type="HOGENOM" id="CLU_037751_1_1_7"/>
<dbReference type="EC" id="4.2.2.n1" evidence="2"/>
<dbReference type="SUPFAM" id="SSF50685">
    <property type="entry name" value="Barwin-like endoglucanases"/>
    <property type="match status" value="1"/>
</dbReference>
<keyword evidence="3" id="KW-0456">Lyase</keyword>
<dbReference type="SMART" id="SM00925">
    <property type="entry name" value="MltA"/>
    <property type="match status" value="1"/>
</dbReference>
<keyword evidence="4" id="KW-0961">Cell wall biogenesis/degradation</keyword>
<sequence>MHQKTPLRVGKGLPRLALCAVLLVALALSGCGSRQTHEEYLIPKGPAVGFESPEFFTEHLAPQNQDLQSWREMAPTVRKSLRYVKSKPAGAVAIDRPGLRLTWGDMERTLLRLQALLPRLDAEPQLFLQNFQWVEVPSGIAYSGYYEPRVKASRTRKPGYEQAIYALPPDMKQYKRRHKGRYYTRRQIEEQQLLAGRGLELAWAADPVDVFFLEIQGSGRLVFDDGTEAFINYAGQNGHKYKSSGRIMREKGLLKRGDIFEQRQWFKDNPQRVREILNENPSYVFFRYGSRGPTGAMGHVVDEWLSLAVDRSYIPLGAVVAFGVNVPDEKYGSLPLRGIGFAQDVGGAIKQRRIDLFCGGSERANYVASHLDAPGPAWVLVAR</sequence>